<feature type="transmembrane region" description="Helical" evidence="1">
    <location>
        <begin position="13"/>
        <end position="46"/>
    </location>
</feature>
<dbReference type="Pfam" id="PF04306">
    <property type="entry name" value="DUF456"/>
    <property type="match status" value="1"/>
</dbReference>
<dbReference type="AlphaFoldDB" id="A0A5C6U580"/>
<proteinExistence type="predicted"/>
<dbReference type="EMBL" id="VOPW01000001">
    <property type="protein sequence ID" value="TXC66905.1"/>
    <property type="molecule type" value="Genomic_DNA"/>
</dbReference>
<keyword evidence="3" id="KW-1185">Reference proteome</keyword>
<dbReference type="InterPro" id="IPR007403">
    <property type="entry name" value="DUF456"/>
</dbReference>
<sequence length="182" mass="18748">MVEPVTVVAANPWWWLLAISLMAAGVAGAILPVLPGTILVLAGVIVGAWIDGFTRVSGWTVGFIAVLAVLAWATDYVAALLGAKKAGASPAAVAGAAIGTVLGIFMGFVGLLFMPLVGAMAGEYWHQSRRNGGFVHPGEHVVAGQQAARVGVATWIGQLIGTVVKVVLVFLMIGVFAVAYWV</sequence>
<protein>
    <submittedName>
        <fullName evidence="2">DUF456 domain-containing protein</fullName>
    </submittedName>
</protein>
<name>A0A5C6U580_9BURK</name>
<feature type="transmembrane region" description="Helical" evidence="1">
    <location>
        <begin position="159"/>
        <end position="181"/>
    </location>
</feature>
<gene>
    <name evidence="2" type="ORF">FSC37_17290</name>
</gene>
<dbReference type="PANTHER" id="PTHR39165:SF1">
    <property type="entry name" value="DUF456 DOMAIN-CONTAINING PROTEIN"/>
    <property type="match status" value="1"/>
</dbReference>
<feature type="transmembrane region" description="Helical" evidence="1">
    <location>
        <begin position="91"/>
        <end position="121"/>
    </location>
</feature>
<keyword evidence="1" id="KW-1133">Transmembrane helix</keyword>
<evidence type="ECO:0000313" key="3">
    <source>
        <dbReference type="Proteomes" id="UP000321832"/>
    </source>
</evidence>
<evidence type="ECO:0000256" key="1">
    <source>
        <dbReference type="SAM" id="Phobius"/>
    </source>
</evidence>
<comment type="caution">
    <text evidence="2">The sequence shown here is derived from an EMBL/GenBank/DDBJ whole genome shotgun (WGS) entry which is preliminary data.</text>
</comment>
<accession>A0A5C6U580</accession>
<dbReference type="Proteomes" id="UP000321832">
    <property type="component" value="Unassembled WGS sequence"/>
</dbReference>
<feature type="transmembrane region" description="Helical" evidence="1">
    <location>
        <begin position="58"/>
        <end position="79"/>
    </location>
</feature>
<organism evidence="2 3">
    <name type="scientific">Piscinibacter aquaticus</name>
    <dbReference type="NCBI Taxonomy" id="392597"/>
    <lineage>
        <taxon>Bacteria</taxon>
        <taxon>Pseudomonadati</taxon>
        <taxon>Pseudomonadota</taxon>
        <taxon>Betaproteobacteria</taxon>
        <taxon>Burkholderiales</taxon>
        <taxon>Sphaerotilaceae</taxon>
        <taxon>Piscinibacter</taxon>
    </lineage>
</organism>
<evidence type="ECO:0000313" key="2">
    <source>
        <dbReference type="EMBL" id="TXC66905.1"/>
    </source>
</evidence>
<dbReference type="PANTHER" id="PTHR39165">
    <property type="entry name" value="IG HYPOTHETICAL 17883"/>
    <property type="match status" value="1"/>
</dbReference>
<keyword evidence="1" id="KW-0472">Membrane</keyword>
<keyword evidence="1" id="KW-0812">Transmembrane</keyword>
<reference evidence="2 3" key="1">
    <citation type="submission" date="2019-08" db="EMBL/GenBank/DDBJ databases">
        <authorList>
            <person name="Khan S.A."/>
            <person name="Jeon C.O."/>
            <person name="Jeong S.E."/>
        </authorList>
    </citation>
    <scope>NUCLEOTIDE SEQUENCE [LARGE SCALE GENOMIC DNA]</scope>
    <source>
        <strain evidence="3">IMCC1728</strain>
    </source>
</reference>